<dbReference type="EMBL" id="CADCWE010000001">
    <property type="protein sequence ID" value="CAA9517915.1"/>
    <property type="molecule type" value="Genomic_DNA"/>
</dbReference>
<feature type="region of interest" description="Disordered" evidence="1">
    <location>
        <begin position="1"/>
        <end position="34"/>
    </location>
</feature>
<proteinExistence type="predicted"/>
<sequence length="70" mass="7823">MRCIARSLPSSSKEPRRSGAWLMHRPSGSRPARPGYAWPRCPGIVVEAVVNRGWRLEGRVATRPQNRGEA</sequence>
<name>A0A6J4TBD9_9BACT</name>
<gene>
    <name evidence="2" type="ORF">AVDCRST_MAG73-14</name>
</gene>
<accession>A0A6J4TBD9</accession>
<reference evidence="2" key="1">
    <citation type="submission" date="2020-02" db="EMBL/GenBank/DDBJ databases">
        <authorList>
            <person name="Meier V. D."/>
        </authorList>
    </citation>
    <scope>NUCLEOTIDE SEQUENCE</scope>
    <source>
        <strain evidence="2">AVDCRST_MAG73</strain>
    </source>
</reference>
<evidence type="ECO:0000313" key="2">
    <source>
        <dbReference type="EMBL" id="CAA9517915.1"/>
    </source>
</evidence>
<dbReference type="AlphaFoldDB" id="A0A6J4TBD9"/>
<organism evidence="2">
    <name type="scientific">uncultured Thermomicrobiales bacterium</name>
    <dbReference type="NCBI Taxonomy" id="1645740"/>
    <lineage>
        <taxon>Bacteria</taxon>
        <taxon>Pseudomonadati</taxon>
        <taxon>Thermomicrobiota</taxon>
        <taxon>Thermomicrobia</taxon>
        <taxon>Thermomicrobiales</taxon>
        <taxon>environmental samples</taxon>
    </lineage>
</organism>
<protein>
    <submittedName>
        <fullName evidence="2">Uncharacterized protein</fullName>
    </submittedName>
</protein>
<evidence type="ECO:0000256" key="1">
    <source>
        <dbReference type="SAM" id="MobiDB-lite"/>
    </source>
</evidence>